<dbReference type="AlphaFoldDB" id="G3GR96"/>
<reference evidence="3" key="1">
    <citation type="journal article" date="2011" name="Nat. Biotechnol.">
        <title>The genomic sequence of the Chinese hamster ovary (CHO)-K1 cell line.</title>
        <authorList>
            <person name="Xu X."/>
            <person name="Nagarajan H."/>
            <person name="Lewis N.E."/>
            <person name="Pan S."/>
            <person name="Cai Z."/>
            <person name="Liu X."/>
            <person name="Chen W."/>
            <person name="Xie M."/>
            <person name="Wang W."/>
            <person name="Hammond S."/>
            <person name="Andersen M.R."/>
            <person name="Neff N."/>
            <person name="Passarelli B."/>
            <person name="Koh W."/>
            <person name="Fan H.C."/>
            <person name="Wang J."/>
            <person name="Gui Y."/>
            <person name="Lee K.H."/>
            <person name="Betenbaugh M.J."/>
            <person name="Quake S.R."/>
            <person name="Famili I."/>
            <person name="Palsson B.O."/>
            <person name="Wang J."/>
        </authorList>
    </citation>
    <scope>NUCLEOTIDE SEQUENCE [LARGE SCALE GENOMIC DNA]</scope>
    <source>
        <strain evidence="3">CHO K1 cell line</strain>
    </source>
</reference>
<evidence type="ECO:0000313" key="2">
    <source>
        <dbReference type="EMBL" id="EGV95108.1"/>
    </source>
</evidence>
<protein>
    <submittedName>
        <fullName evidence="2">Uncharacterized protein</fullName>
    </submittedName>
</protein>
<feature type="region of interest" description="Disordered" evidence="1">
    <location>
        <begin position="1"/>
        <end position="22"/>
    </location>
</feature>
<sequence>MWPLSLTLPASRQQAPTAGSATHASCCNAQVWGKDFSLKTKILCESTLEDKGC</sequence>
<accession>G3GR96</accession>
<evidence type="ECO:0000256" key="1">
    <source>
        <dbReference type="SAM" id="MobiDB-lite"/>
    </source>
</evidence>
<feature type="compositionally biased region" description="Polar residues" evidence="1">
    <location>
        <begin position="8"/>
        <end position="22"/>
    </location>
</feature>
<dbReference type="InParanoid" id="G3GR96"/>
<evidence type="ECO:0000313" key="3">
    <source>
        <dbReference type="Proteomes" id="UP000001075"/>
    </source>
</evidence>
<name>G3GR96_CRIGR</name>
<dbReference type="EMBL" id="JH000001">
    <property type="protein sequence ID" value="EGV95108.1"/>
    <property type="molecule type" value="Genomic_DNA"/>
</dbReference>
<proteinExistence type="predicted"/>
<gene>
    <name evidence="2" type="ORF">I79_000039</name>
</gene>
<dbReference type="Proteomes" id="UP000001075">
    <property type="component" value="Unassembled WGS sequence"/>
</dbReference>
<organism evidence="2 3">
    <name type="scientific">Cricetulus griseus</name>
    <name type="common">Chinese hamster</name>
    <name type="synonym">Cricetulus barabensis griseus</name>
    <dbReference type="NCBI Taxonomy" id="10029"/>
    <lineage>
        <taxon>Eukaryota</taxon>
        <taxon>Metazoa</taxon>
        <taxon>Chordata</taxon>
        <taxon>Craniata</taxon>
        <taxon>Vertebrata</taxon>
        <taxon>Euteleostomi</taxon>
        <taxon>Mammalia</taxon>
        <taxon>Eutheria</taxon>
        <taxon>Euarchontoglires</taxon>
        <taxon>Glires</taxon>
        <taxon>Rodentia</taxon>
        <taxon>Myomorpha</taxon>
        <taxon>Muroidea</taxon>
        <taxon>Cricetidae</taxon>
        <taxon>Cricetinae</taxon>
        <taxon>Cricetulus</taxon>
    </lineage>
</organism>